<evidence type="ECO:0000256" key="1">
    <source>
        <dbReference type="SAM" id="Coils"/>
    </source>
</evidence>
<keyword evidence="1" id="KW-0175">Coiled coil</keyword>
<evidence type="ECO:0000259" key="2">
    <source>
        <dbReference type="Pfam" id="PF13426"/>
    </source>
</evidence>
<protein>
    <recommendedName>
        <fullName evidence="2">PAS domain-containing protein</fullName>
    </recommendedName>
</protein>
<dbReference type="Pfam" id="PF13426">
    <property type="entry name" value="PAS_9"/>
    <property type="match status" value="1"/>
</dbReference>
<feature type="domain" description="PAS" evidence="2">
    <location>
        <begin position="16"/>
        <end position="115"/>
    </location>
</feature>
<keyword evidence="4" id="KW-1185">Reference proteome</keyword>
<dbReference type="SUPFAM" id="SSF55785">
    <property type="entry name" value="PYP-like sensor domain (PAS domain)"/>
    <property type="match status" value="1"/>
</dbReference>
<dbReference type="CDD" id="cd00130">
    <property type="entry name" value="PAS"/>
    <property type="match status" value="1"/>
</dbReference>
<proteinExistence type="predicted"/>
<sequence>MSLTEKIIEIEEEPKCILNESGIFLECNESITNLFQIEKDKIIGKNIKDLSSPFQPHLQANPETAFNNIYKQFIDSSESSSFFKWVFLRKDQKEFWINIFVKKIQNEEKINLEFIFKKEISNEMNENQTNPKKEEEKSDPLLLEIDSQEVFIFDETEQDWQQLMEDRIEIIKETIRPLENFDLESGMNEKLENLRYIFIKYSTEKEKKIEKISNDLKEMEDEYNQKYSELENKLEERMNEMQINEEDKNSKNYKEEKVKLEKKIEEIARLLKKRQDITIELMSKLNEK</sequence>
<dbReference type="AlphaFoldDB" id="A0A9Q0LT50"/>
<feature type="coiled-coil region" evidence="1">
    <location>
        <begin position="202"/>
        <end position="280"/>
    </location>
</feature>
<dbReference type="InterPro" id="IPR035965">
    <property type="entry name" value="PAS-like_dom_sf"/>
</dbReference>
<reference evidence="3" key="1">
    <citation type="submission" date="2022-10" db="EMBL/GenBank/DDBJ databases">
        <title>Novel sulphate-reducing endosymbionts in the free-living metamonad Anaeramoeba.</title>
        <authorList>
            <person name="Jerlstrom-Hultqvist J."/>
            <person name="Cepicka I."/>
            <person name="Gallot-Lavallee L."/>
            <person name="Salas-Leiva D."/>
            <person name="Curtis B.A."/>
            <person name="Zahonova K."/>
            <person name="Pipaliya S."/>
            <person name="Dacks J."/>
            <person name="Roger A.J."/>
        </authorList>
    </citation>
    <scope>NUCLEOTIDE SEQUENCE</scope>
    <source>
        <strain evidence="3">BMAN</strain>
    </source>
</reference>
<dbReference type="Proteomes" id="UP001149090">
    <property type="component" value="Unassembled WGS sequence"/>
</dbReference>
<name>A0A9Q0LT50_ANAIG</name>
<organism evidence="3 4">
    <name type="scientific">Anaeramoeba ignava</name>
    <name type="common">Anaerobic marine amoeba</name>
    <dbReference type="NCBI Taxonomy" id="1746090"/>
    <lineage>
        <taxon>Eukaryota</taxon>
        <taxon>Metamonada</taxon>
        <taxon>Anaeramoebidae</taxon>
        <taxon>Anaeramoeba</taxon>
    </lineage>
</organism>
<dbReference type="InterPro" id="IPR000014">
    <property type="entry name" value="PAS"/>
</dbReference>
<dbReference type="Gene3D" id="3.30.450.20">
    <property type="entry name" value="PAS domain"/>
    <property type="match status" value="1"/>
</dbReference>
<comment type="caution">
    <text evidence="3">The sequence shown here is derived from an EMBL/GenBank/DDBJ whole genome shotgun (WGS) entry which is preliminary data.</text>
</comment>
<dbReference type="EMBL" id="JAPDFW010000059">
    <property type="protein sequence ID" value="KAJ5076805.1"/>
    <property type="molecule type" value="Genomic_DNA"/>
</dbReference>
<gene>
    <name evidence="3" type="ORF">M0811_00122</name>
</gene>
<accession>A0A9Q0LT50</accession>
<evidence type="ECO:0000313" key="4">
    <source>
        <dbReference type="Proteomes" id="UP001149090"/>
    </source>
</evidence>
<evidence type="ECO:0000313" key="3">
    <source>
        <dbReference type="EMBL" id="KAJ5076805.1"/>
    </source>
</evidence>